<reference evidence="3" key="1">
    <citation type="submission" date="2011-06" db="EMBL/GenBank/DDBJ databases">
        <title>Complete genome sequence of Paenibacillus mucilaginosus KNP414.</title>
        <authorList>
            <person name="Wang J."/>
            <person name="Hu S."/>
            <person name="Hu X."/>
            <person name="Zhang B."/>
            <person name="Dong D."/>
            <person name="Zhang S."/>
            <person name="Zhao K."/>
            <person name="Wu D."/>
        </authorList>
    </citation>
    <scope>NUCLEOTIDE SEQUENCE [LARGE SCALE GENOMIC DNA]</scope>
    <source>
        <strain evidence="3">KNP414</strain>
    </source>
</reference>
<reference evidence="2 3" key="2">
    <citation type="journal article" date="2013" name="Genome Announc.">
        <title>Genome Sequence of Growth-Improving Paenibacillus mucilaginosus Strain KNP414.</title>
        <authorList>
            <person name="Lu J.J."/>
            <person name="Wang J.F."/>
            <person name="Hu X.F."/>
        </authorList>
    </citation>
    <scope>NUCLEOTIDE SEQUENCE [LARGE SCALE GENOMIC DNA]</scope>
    <source>
        <strain evidence="2 3">KNP414</strain>
    </source>
</reference>
<sequence>MKHEVRRAVGWEKVGLGVAAGRGAGQQAGAVLSGEASSAEAAGLPPGQK</sequence>
<accession>F8FK00</accession>
<organism evidence="2 3">
    <name type="scientific">Paenibacillus mucilaginosus (strain KNP414)</name>
    <dbReference type="NCBI Taxonomy" id="1036673"/>
    <lineage>
        <taxon>Bacteria</taxon>
        <taxon>Bacillati</taxon>
        <taxon>Bacillota</taxon>
        <taxon>Bacilli</taxon>
        <taxon>Bacillales</taxon>
        <taxon>Paenibacillaceae</taxon>
        <taxon>Paenibacillus</taxon>
    </lineage>
</organism>
<evidence type="ECO:0000313" key="3">
    <source>
        <dbReference type="Proteomes" id="UP000006620"/>
    </source>
</evidence>
<dbReference type="KEGG" id="pms:KNP414_05517"/>
<dbReference type="EMBL" id="CP002869">
    <property type="protein sequence ID" value="AEI44041.1"/>
    <property type="molecule type" value="Genomic_DNA"/>
</dbReference>
<protein>
    <submittedName>
        <fullName evidence="2">Uncharacterized protein</fullName>
    </submittedName>
</protein>
<proteinExistence type="predicted"/>
<feature type="region of interest" description="Disordered" evidence="1">
    <location>
        <begin position="27"/>
        <end position="49"/>
    </location>
</feature>
<name>F8FK00_PAEMK</name>
<dbReference type="HOGENOM" id="CLU_3138576_0_0_9"/>
<dbReference type="AlphaFoldDB" id="F8FK00"/>
<evidence type="ECO:0000256" key="1">
    <source>
        <dbReference type="SAM" id="MobiDB-lite"/>
    </source>
</evidence>
<dbReference type="Proteomes" id="UP000006620">
    <property type="component" value="Chromosome"/>
</dbReference>
<gene>
    <name evidence="2" type="ordered locus">KNP414_05517</name>
</gene>
<evidence type="ECO:0000313" key="2">
    <source>
        <dbReference type="EMBL" id="AEI44041.1"/>
    </source>
</evidence>